<evidence type="ECO:0000313" key="1">
    <source>
        <dbReference type="EMBL" id="TNY32945.1"/>
    </source>
</evidence>
<dbReference type="EMBL" id="VFFF01000001">
    <property type="protein sequence ID" value="TNY32945.1"/>
    <property type="molecule type" value="Genomic_DNA"/>
</dbReference>
<proteinExistence type="predicted"/>
<dbReference type="RefSeq" id="WP_140193630.1">
    <property type="nucleotide sequence ID" value="NZ_CP065915.1"/>
</dbReference>
<protein>
    <submittedName>
        <fullName evidence="1">Uncharacterized protein</fullName>
    </submittedName>
</protein>
<comment type="caution">
    <text evidence="1">The sequence shown here is derived from an EMBL/GenBank/DDBJ whole genome shotgun (WGS) entry which is preliminary data.</text>
</comment>
<dbReference type="Proteomes" id="UP000314011">
    <property type="component" value="Unassembled WGS sequence"/>
</dbReference>
<evidence type="ECO:0000313" key="2">
    <source>
        <dbReference type="Proteomes" id="UP000314011"/>
    </source>
</evidence>
<reference evidence="1 2" key="1">
    <citation type="submission" date="2019-06" db="EMBL/GenBank/DDBJ databases">
        <title>Genome of new Rhodobacteraceae sp. SM1903.</title>
        <authorList>
            <person name="Ren X."/>
        </authorList>
    </citation>
    <scope>NUCLEOTIDE SEQUENCE [LARGE SCALE GENOMIC DNA]</scope>
    <source>
        <strain evidence="1 2">SM1903</strain>
    </source>
</reference>
<accession>A0A5C5GDT2</accession>
<sequence>MTDEYCVTFRIANMTVNGKSYHERYGSILENADEGKGFWAEPTSFLLIASDLSTEPFSRKVVQGLSKQHDMAFIFDPSDMSACYFGAVEHEAILLSFFPNAKKI</sequence>
<name>A0A5C5GDT2_9RHOB</name>
<keyword evidence="2" id="KW-1185">Reference proteome</keyword>
<dbReference type="OrthoDB" id="7949458at2"/>
<gene>
    <name evidence="1" type="ORF">FHY64_06615</name>
</gene>
<organism evidence="1 2">
    <name type="scientific">Pelagovum pacificum</name>
    <dbReference type="NCBI Taxonomy" id="2588711"/>
    <lineage>
        <taxon>Bacteria</taxon>
        <taxon>Pseudomonadati</taxon>
        <taxon>Pseudomonadota</taxon>
        <taxon>Alphaproteobacteria</taxon>
        <taxon>Rhodobacterales</taxon>
        <taxon>Paracoccaceae</taxon>
        <taxon>Pelagovum</taxon>
    </lineage>
</organism>
<dbReference type="AlphaFoldDB" id="A0A5C5GDT2"/>